<keyword evidence="4" id="KW-1185">Reference proteome</keyword>
<name>A0AAD5JL68_9FUNG</name>
<feature type="region of interest" description="Disordered" evidence="1">
    <location>
        <begin position="257"/>
        <end position="277"/>
    </location>
</feature>
<organism evidence="3 4">
    <name type="scientific">Phascolomyces articulosus</name>
    <dbReference type="NCBI Taxonomy" id="60185"/>
    <lineage>
        <taxon>Eukaryota</taxon>
        <taxon>Fungi</taxon>
        <taxon>Fungi incertae sedis</taxon>
        <taxon>Mucoromycota</taxon>
        <taxon>Mucoromycotina</taxon>
        <taxon>Mucoromycetes</taxon>
        <taxon>Mucorales</taxon>
        <taxon>Lichtheimiaceae</taxon>
        <taxon>Phascolomyces</taxon>
    </lineage>
</organism>
<protein>
    <submittedName>
        <fullName evidence="3">Uncharacterized protein</fullName>
    </submittedName>
</protein>
<evidence type="ECO:0000313" key="3">
    <source>
        <dbReference type="EMBL" id="KAI9244486.1"/>
    </source>
</evidence>
<reference evidence="3" key="1">
    <citation type="journal article" date="2022" name="IScience">
        <title>Evolution of zygomycete secretomes and the origins of terrestrial fungal ecologies.</title>
        <authorList>
            <person name="Chang Y."/>
            <person name="Wang Y."/>
            <person name="Mondo S."/>
            <person name="Ahrendt S."/>
            <person name="Andreopoulos W."/>
            <person name="Barry K."/>
            <person name="Beard J."/>
            <person name="Benny G.L."/>
            <person name="Blankenship S."/>
            <person name="Bonito G."/>
            <person name="Cuomo C."/>
            <person name="Desiro A."/>
            <person name="Gervers K.A."/>
            <person name="Hundley H."/>
            <person name="Kuo A."/>
            <person name="LaButti K."/>
            <person name="Lang B.F."/>
            <person name="Lipzen A."/>
            <person name="O'Donnell K."/>
            <person name="Pangilinan J."/>
            <person name="Reynolds N."/>
            <person name="Sandor L."/>
            <person name="Smith M.E."/>
            <person name="Tsang A."/>
            <person name="Grigoriev I.V."/>
            <person name="Stajich J.E."/>
            <person name="Spatafora J.W."/>
        </authorList>
    </citation>
    <scope>NUCLEOTIDE SEQUENCE</scope>
    <source>
        <strain evidence="3">RSA 2281</strain>
    </source>
</reference>
<evidence type="ECO:0000313" key="4">
    <source>
        <dbReference type="Proteomes" id="UP001209540"/>
    </source>
</evidence>
<feature type="signal peptide" evidence="2">
    <location>
        <begin position="1"/>
        <end position="21"/>
    </location>
</feature>
<proteinExistence type="predicted"/>
<gene>
    <name evidence="3" type="ORF">BDA99DRAFT_296545</name>
</gene>
<sequence>MCLLTQLPFIILGNAILMAAGYNDYIQDISPDVPPHKIHTIAINPAIIYETLTPHEYGIPQGPFQVTPVGSGKPITSSAARKDGDAMWWSFFDHTKVKKLCDMHKMVFANRMVVRPDKTVSLLGTIKNNHTPIISEYEKRQKKKRNSKKSSYVNILPHLAGKSKSQLEQDLQSVEGSITELQTTQIELKKQAGQATKAWQTAKDELKKSKGKVKQLLSKKLKDDVQEKRKANSLLKLAQRKIKDFRSMKYQLNKAVNHYGKNDPPSSVPPTTPTPTRMQHEDISANIDVSKLDMNKCVYGATDYGHVVLSQTVPLTNNNIRFHVDLYNKQ</sequence>
<comment type="caution">
    <text evidence="3">The sequence shown here is derived from an EMBL/GenBank/DDBJ whole genome shotgun (WGS) entry which is preliminary data.</text>
</comment>
<feature type="chain" id="PRO_5042072791" evidence="2">
    <location>
        <begin position="22"/>
        <end position="330"/>
    </location>
</feature>
<reference evidence="3" key="2">
    <citation type="submission" date="2023-02" db="EMBL/GenBank/DDBJ databases">
        <authorList>
            <consortium name="DOE Joint Genome Institute"/>
            <person name="Mondo S.J."/>
            <person name="Chang Y."/>
            <person name="Wang Y."/>
            <person name="Ahrendt S."/>
            <person name="Andreopoulos W."/>
            <person name="Barry K."/>
            <person name="Beard J."/>
            <person name="Benny G.L."/>
            <person name="Blankenship S."/>
            <person name="Bonito G."/>
            <person name="Cuomo C."/>
            <person name="Desiro A."/>
            <person name="Gervers K.A."/>
            <person name="Hundley H."/>
            <person name="Kuo A."/>
            <person name="LaButti K."/>
            <person name="Lang B.F."/>
            <person name="Lipzen A."/>
            <person name="O'Donnell K."/>
            <person name="Pangilinan J."/>
            <person name="Reynolds N."/>
            <person name="Sandor L."/>
            <person name="Smith M.W."/>
            <person name="Tsang A."/>
            <person name="Grigoriev I.V."/>
            <person name="Stajich J.E."/>
            <person name="Spatafora J.W."/>
        </authorList>
    </citation>
    <scope>NUCLEOTIDE SEQUENCE</scope>
    <source>
        <strain evidence="3">RSA 2281</strain>
    </source>
</reference>
<dbReference type="AlphaFoldDB" id="A0AAD5JL68"/>
<accession>A0AAD5JL68</accession>
<evidence type="ECO:0000256" key="2">
    <source>
        <dbReference type="SAM" id="SignalP"/>
    </source>
</evidence>
<dbReference type="Proteomes" id="UP001209540">
    <property type="component" value="Unassembled WGS sequence"/>
</dbReference>
<dbReference type="EMBL" id="JAIXMP010000059">
    <property type="protein sequence ID" value="KAI9244486.1"/>
    <property type="molecule type" value="Genomic_DNA"/>
</dbReference>
<keyword evidence="2" id="KW-0732">Signal</keyword>
<evidence type="ECO:0000256" key="1">
    <source>
        <dbReference type="SAM" id="MobiDB-lite"/>
    </source>
</evidence>